<dbReference type="InterPro" id="IPR009387">
    <property type="entry name" value="HigB-2"/>
</dbReference>
<dbReference type="EMBL" id="VASG01000002">
    <property type="protein sequence ID" value="TLP75992.1"/>
    <property type="molecule type" value="Genomic_DNA"/>
</dbReference>
<organism evidence="1 2">
    <name type="scientific">Pseudomonas nitroreducens</name>
    <dbReference type="NCBI Taxonomy" id="46680"/>
    <lineage>
        <taxon>Bacteria</taxon>
        <taxon>Pseudomonadati</taxon>
        <taxon>Pseudomonadota</taxon>
        <taxon>Gammaproteobacteria</taxon>
        <taxon>Pseudomonadales</taxon>
        <taxon>Pseudomonadaceae</taxon>
        <taxon>Pseudomonas</taxon>
    </lineage>
</organism>
<dbReference type="PIRSF" id="PIRSF039032">
    <property type="entry name" value="HigB-2"/>
    <property type="match status" value="1"/>
</dbReference>
<dbReference type="RefSeq" id="WP_138213021.1">
    <property type="nucleotide sequence ID" value="NZ_VASG01000002.1"/>
</dbReference>
<name>A0A5R9AB16_PSENT</name>
<accession>A0A5R9AB16</accession>
<gene>
    <name evidence="1" type="ORF">FEA48_06240</name>
</gene>
<reference evidence="2" key="2">
    <citation type="submission" date="2019-06" db="EMBL/GenBank/DDBJ databases">
        <title>AzeR, a transcriptional regulator that responds to azelaic acid in Pseudomonas nitroreducens.</title>
        <authorList>
            <person name="Bez C."/>
            <person name="Javvadi S.G."/>
            <person name="Bertani I."/>
            <person name="Devescovi G."/>
            <person name="Studholme D.J."/>
            <person name="Geller A."/>
            <person name="Levy A."/>
            <person name="Venturi V."/>
        </authorList>
    </citation>
    <scope>NUCLEOTIDE SEQUENCE [LARGE SCALE GENOMIC DNA]</scope>
    <source>
        <strain evidence="2">DSM 9128</strain>
    </source>
</reference>
<sequence>MIFIETPVFTEDLHEHLSDEEYQQFQQYLAANPEAGDVIVGTGGLRKVRWTCGTKGKRGGVRVIYYYLCLASQIRLLLIYRKGAKDNLTELEKGLLRKLNQGWQ</sequence>
<protein>
    <submittedName>
        <fullName evidence="1">Type II toxin-antitoxin system RelE/ParE family toxin</fullName>
    </submittedName>
</protein>
<comment type="caution">
    <text evidence="1">The sequence shown here is derived from an EMBL/GenBank/DDBJ whole genome shotgun (WGS) entry which is preliminary data.</text>
</comment>
<evidence type="ECO:0000313" key="2">
    <source>
        <dbReference type="Proteomes" id="UP000307510"/>
    </source>
</evidence>
<dbReference type="Proteomes" id="UP000307510">
    <property type="component" value="Unassembled WGS sequence"/>
</dbReference>
<evidence type="ECO:0000313" key="1">
    <source>
        <dbReference type="EMBL" id="TLP75992.1"/>
    </source>
</evidence>
<reference evidence="1 2" key="1">
    <citation type="submission" date="2019-05" db="EMBL/GenBank/DDBJ databases">
        <authorList>
            <person name="Moore K."/>
            <person name="O'Neill P."/>
            <person name="Farbos A."/>
            <person name="Studholme D.J."/>
        </authorList>
    </citation>
    <scope>NUCLEOTIDE SEQUENCE [LARGE SCALE GENOMIC DNA]</scope>
    <source>
        <strain evidence="1 2">DSM 9128</strain>
    </source>
</reference>
<dbReference type="AlphaFoldDB" id="A0A5R9AB16"/>
<proteinExistence type="predicted"/>